<dbReference type="Proteomes" id="UP000831534">
    <property type="component" value="Chromosome"/>
</dbReference>
<evidence type="ECO:0000313" key="1">
    <source>
        <dbReference type="EMBL" id="UOP05314.1"/>
    </source>
</evidence>
<reference evidence="1" key="1">
    <citation type="submission" date="2021-12" db="EMBL/GenBank/DDBJ databases">
        <authorList>
            <person name="Veyrier F.J."/>
        </authorList>
    </citation>
    <scope>NUCLEOTIDE SEQUENCE</scope>
    <source>
        <strain evidence="1">17694</strain>
    </source>
</reference>
<organism evidence="1 2">
    <name type="scientific">Conchiformibius kuhniae</name>
    <dbReference type="NCBI Taxonomy" id="211502"/>
    <lineage>
        <taxon>Bacteria</taxon>
        <taxon>Pseudomonadati</taxon>
        <taxon>Pseudomonadota</taxon>
        <taxon>Betaproteobacteria</taxon>
        <taxon>Neisseriales</taxon>
        <taxon>Neisseriaceae</taxon>
        <taxon>Conchiformibius</taxon>
    </lineage>
</organism>
<proteinExistence type="predicted"/>
<reference evidence="1" key="2">
    <citation type="journal article" date="2022" name="Res Sq">
        <title>Evolution of multicellular longitudinally dividing oral cavity symbionts (Neisseriaceae).</title>
        <authorList>
            <person name="Nyongesa S."/>
            <person name="Weber P."/>
            <person name="Bernet E."/>
            <person name="Pullido F."/>
            <person name="Nieckarz M."/>
            <person name="Delaby M."/>
            <person name="Nieves C."/>
            <person name="Viehboeck T."/>
            <person name="Krause N."/>
            <person name="Rivera-Millot A."/>
            <person name="Nakamura A."/>
            <person name="Vischer N."/>
            <person name="VanNieuwenhze M."/>
            <person name="Brun Y."/>
            <person name="Cava F."/>
            <person name="Bulgheresi S."/>
            <person name="Veyrier F."/>
        </authorList>
    </citation>
    <scope>NUCLEOTIDE SEQUENCE</scope>
    <source>
        <strain evidence="1">17694</strain>
    </source>
</reference>
<evidence type="ECO:0000313" key="2">
    <source>
        <dbReference type="Proteomes" id="UP000831534"/>
    </source>
</evidence>
<dbReference type="AlphaFoldDB" id="A0A8T9MW02"/>
<protein>
    <submittedName>
        <fullName evidence="1">Uncharacterized protein</fullName>
    </submittedName>
</protein>
<dbReference type="EMBL" id="CP091521">
    <property type="protein sequence ID" value="UOP05314.1"/>
    <property type="molecule type" value="Genomic_DNA"/>
</dbReference>
<keyword evidence="2" id="KW-1185">Reference proteome</keyword>
<accession>A0A8T9MW02</accession>
<sequence>MQVIVDGGRRHRRNAARTLPPRQGKIGKIYLSQTVKADLVPIGKRAIKRIDDGLLYGKVPVCFGNVAFHRFVPP</sequence>
<name>A0A8T9MW02_9NEIS</name>
<gene>
    <name evidence="1" type="ORF">LVJ77_03700</name>
</gene>